<accession>A0AAX7V7Y7</accession>
<reference evidence="5 6" key="1">
    <citation type="submission" date="2018-05" db="EMBL/GenBank/DDBJ databases">
        <authorList>
            <person name="Datahose"/>
        </authorList>
    </citation>
    <scope>NUCLEOTIDE SEQUENCE</scope>
</reference>
<dbReference type="Pfam" id="PF00023">
    <property type="entry name" value="Ank"/>
    <property type="match status" value="1"/>
</dbReference>
<feature type="repeat" description="ANK" evidence="3">
    <location>
        <begin position="703"/>
        <end position="727"/>
    </location>
</feature>
<evidence type="ECO:0000313" key="6">
    <source>
        <dbReference type="Proteomes" id="UP000265100"/>
    </source>
</evidence>
<dbReference type="InterPro" id="IPR002110">
    <property type="entry name" value="Ankyrin_rpt"/>
</dbReference>
<dbReference type="GO" id="GO:0042981">
    <property type="term" value="P:regulation of apoptotic process"/>
    <property type="evidence" value="ECO:0007669"/>
    <property type="project" value="InterPro"/>
</dbReference>
<reference evidence="6" key="2">
    <citation type="submission" date="2023-03" db="EMBL/GenBank/DDBJ databases">
        <authorList>
            <consortium name="Wellcome Sanger Institute Data Sharing"/>
        </authorList>
    </citation>
    <scope>NUCLEOTIDE SEQUENCE [LARGE SCALE GENOMIC DNA]</scope>
</reference>
<dbReference type="SUPFAM" id="SSF48403">
    <property type="entry name" value="Ankyrin repeat"/>
    <property type="match status" value="2"/>
</dbReference>
<dbReference type="PROSITE" id="PS50088">
    <property type="entry name" value="ANK_REPEAT"/>
    <property type="match status" value="12"/>
</dbReference>
<dbReference type="InterPro" id="IPR051165">
    <property type="entry name" value="Multifunctional_ANK_Repeat"/>
</dbReference>
<evidence type="ECO:0000313" key="5">
    <source>
        <dbReference type="Ensembl" id="ENSACLP00000077679.1"/>
    </source>
</evidence>
<dbReference type="Pfam" id="PF12796">
    <property type="entry name" value="Ank_2"/>
    <property type="match status" value="3"/>
</dbReference>
<evidence type="ECO:0000256" key="3">
    <source>
        <dbReference type="PROSITE-ProRule" id="PRU00023"/>
    </source>
</evidence>
<feature type="repeat" description="ANK" evidence="3">
    <location>
        <begin position="636"/>
        <end position="665"/>
    </location>
</feature>
<evidence type="ECO:0000256" key="2">
    <source>
        <dbReference type="ARBA" id="ARBA00023043"/>
    </source>
</evidence>
<keyword evidence="1" id="KW-0677">Repeat</keyword>
<feature type="repeat" description="ANK" evidence="3">
    <location>
        <begin position="670"/>
        <end position="702"/>
    </location>
</feature>
<feature type="domain" description="CARD" evidence="4">
    <location>
        <begin position="17"/>
        <end position="89"/>
    </location>
</feature>
<dbReference type="InterPro" id="IPR001315">
    <property type="entry name" value="CARD"/>
</dbReference>
<dbReference type="Ensembl" id="ENSACLT00000084906.1">
    <property type="protein sequence ID" value="ENSACLP00000077679.1"/>
    <property type="gene ID" value="ENSACLG00000028264.1"/>
</dbReference>
<dbReference type="Pfam" id="PF00619">
    <property type="entry name" value="CARD"/>
    <property type="match status" value="1"/>
</dbReference>
<feature type="repeat" description="ANK" evidence="3">
    <location>
        <begin position="536"/>
        <end position="568"/>
    </location>
</feature>
<protein>
    <recommendedName>
        <fullName evidence="4">CARD domain-containing protein</fullName>
    </recommendedName>
</protein>
<dbReference type="PANTHER" id="PTHR24123">
    <property type="entry name" value="ANKYRIN REPEAT-CONTAINING"/>
    <property type="match status" value="1"/>
</dbReference>
<feature type="repeat" description="ANK" evidence="3">
    <location>
        <begin position="308"/>
        <end position="340"/>
    </location>
</feature>
<dbReference type="InterPro" id="IPR036770">
    <property type="entry name" value="Ankyrin_rpt-contain_sf"/>
</dbReference>
<dbReference type="GeneTree" id="ENSGT00940000165489"/>
<name>A0AAX7V7Y7_ASTCA</name>
<dbReference type="Gene3D" id="1.25.40.20">
    <property type="entry name" value="Ankyrin repeat-containing domain"/>
    <property type="match status" value="6"/>
</dbReference>
<dbReference type="Proteomes" id="UP000265100">
    <property type="component" value="Chromosome 23"/>
</dbReference>
<dbReference type="CDD" id="cd01671">
    <property type="entry name" value="CARD"/>
    <property type="match status" value="1"/>
</dbReference>
<reference evidence="5" key="4">
    <citation type="submission" date="2025-09" db="UniProtKB">
        <authorList>
            <consortium name="Ensembl"/>
        </authorList>
    </citation>
    <scope>IDENTIFICATION</scope>
</reference>
<feature type="repeat" description="ANK" evidence="3">
    <location>
        <begin position="503"/>
        <end position="535"/>
    </location>
</feature>
<feature type="repeat" description="ANK" evidence="3">
    <location>
        <begin position="276"/>
        <end position="308"/>
    </location>
</feature>
<evidence type="ECO:0000256" key="1">
    <source>
        <dbReference type="ARBA" id="ARBA00022737"/>
    </source>
</evidence>
<sequence>MWNNVKGFESHAASNSKNPYAVDVIRTKRRDLVYGISHTEDLLNLLVAEGVMTTARRSIVLSIRTHKDQNSRVLDILEARGERACRKFFHPCLMLAEPELYQRIKTYVRSMNEQVQDNRRQLIGYLLERDCEWGGKLTDQTGTQRTYTKRIKKGSSVTKKGSGTIVLATSEHTPAQSKPESLIYMAARKGDLLLLEELLKDSDINTVNSSKETLLHVAAENGHLSIAELLIQKGARLDLQNDAGHTALHRAASRGHTELMKTLVKAGAPIHTLDLKGKTPIHLAAENRHLKSVKLLVEEEARQSESHRQNMFLHMTAMEDDWRLAELLLQSGATVDALNSHNKAALFYAVKESNEKTMTVLLNAGAKADYDVIYEAINLHQESILQLFFVQTTANARGVLNKDALGSALFSAVRMNFDGAVSALIDSGADVNMRDGRRYTPLLLSAELGHSEVFSVLVAKNAKLDATLSDLSSALHLAARSGSKPIVHTLLEKGLDPNIKGAKGHTPLHLAAQCDGPDITGLLLKGGAQVNVVGQDGLTPLHIASMQGHTDTVIQLLHNKAEPGVKDRLGRTALHWAAFSQVDSCVVDLLLSAKADPDATDNEKKTPLHLAAMEGKVDVAISLLSHRAKRRARDMDGSTPLHYAAAGGHSVVTALLQPLNNKGTEDRNAWRKTPLHAAAEKGHDSVALRLLEAGAKINATDHNKDTPLHCAARGGHHKVMKILVNWGQAGNVGWRNKANLQAKNNIGKTPLQVAETKHTPEHENTAILLKRKMFLMK</sequence>
<dbReference type="PROSITE" id="PS50209">
    <property type="entry name" value="CARD"/>
    <property type="match status" value="1"/>
</dbReference>
<dbReference type="InterPro" id="IPR011029">
    <property type="entry name" value="DEATH-like_dom_sf"/>
</dbReference>
<dbReference type="AlphaFoldDB" id="A0AAX7V7Y7"/>
<organism evidence="5 6">
    <name type="scientific">Astatotilapia calliptera</name>
    <name type="common">Eastern happy</name>
    <name type="synonym">Chromis callipterus</name>
    <dbReference type="NCBI Taxonomy" id="8154"/>
    <lineage>
        <taxon>Eukaryota</taxon>
        <taxon>Metazoa</taxon>
        <taxon>Chordata</taxon>
        <taxon>Craniata</taxon>
        <taxon>Vertebrata</taxon>
        <taxon>Euteleostomi</taxon>
        <taxon>Actinopterygii</taxon>
        <taxon>Neopterygii</taxon>
        <taxon>Teleostei</taxon>
        <taxon>Neoteleostei</taxon>
        <taxon>Acanthomorphata</taxon>
        <taxon>Ovalentaria</taxon>
        <taxon>Cichlomorphae</taxon>
        <taxon>Cichliformes</taxon>
        <taxon>Cichlidae</taxon>
        <taxon>African cichlids</taxon>
        <taxon>Pseudocrenilabrinae</taxon>
        <taxon>Haplochromini</taxon>
        <taxon>Astatotilapia</taxon>
    </lineage>
</organism>
<reference evidence="5" key="3">
    <citation type="submission" date="2025-08" db="UniProtKB">
        <authorList>
            <consortium name="Ensembl"/>
        </authorList>
    </citation>
    <scope>IDENTIFICATION</scope>
</reference>
<feature type="repeat" description="ANK" evidence="3">
    <location>
        <begin position="470"/>
        <end position="502"/>
    </location>
</feature>
<dbReference type="SMART" id="SM00248">
    <property type="entry name" value="ANK"/>
    <property type="match status" value="16"/>
</dbReference>
<proteinExistence type="predicted"/>
<dbReference type="SUPFAM" id="SSF47986">
    <property type="entry name" value="DEATH domain"/>
    <property type="match status" value="1"/>
</dbReference>
<feature type="repeat" description="ANK" evidence="3">
    <location>
        <begin position="210"/>
        <end position="242"/>
    </location>
</feature>
<dbReference type="Pfam" id="PF13637">
    <property type="entry name" value="Ank_4"/>
    <property type="match status" value="1"/>
</dbReference>
<dbReference type="PROSITE" id="PS50297">
    <property type="entry name" value="ANK_REP_REGION"/>
    <property type="match status" value="11"/>
</dbReference>
<dbReference type="Gene3D" id="1.10.533.10">
    <property type="entry name" value="Death Domain, Fas"/>
    <property type="match status" value="1"/>
</dbReference>
<evidence type="ECO:0000259" key="4">
    <source>
        <dbReference type="PROSITE" id="PS50209"/>
    </source>
</evidence>
<dbReference type="PRINTS" id="PR01415">
    <property type="entry name" value="ANKYRIN"/>
</dbReference>
<feature type="repeat" description="ANK" evidence="3">
    <location>
        <begin position="243"/>
        <end position="275"/>
    </location>
</feature>
<feature type="repeat" description="ANK" evidence="3">
    <location>
        <begin position="603"/>
        <end position="635"/>
    </location>
</feature>
<feature type="repeat" description="ANK" evidence="3">
    <location>
        <begin position="569"/>
        <end position="602"/>
    </location>
</feature>
<keyword evidence="2 3" id="KW-0040">ANK repeat</keyword>
<dbReference type="PANTHER" id="PTHR24123:SF105">
    <property type="entry name" value="CARD- AND ANK-DOMAIN CONTAINING INFLAMMASOME ADAPTER PROTEIN"/>
    <property type="match status" value="1"/>
</dbReference>
<keyword evidence="6" id="KW-1185">Reference proteome</keyword>